<comment type="subcellular location">
    <subcellularLocation>
        <location evidence="1">Nucleus</location>
    </subcellularLocation>
</comment>
<dbReference type="InterPro" id="IPR051732">
    <property type="entry name" value="USF"/>
</dbReference>
<keyword evidence="4" id="KW-0539">Nucleus</keyword>
<keyword evidence="8" id="KW-1185">Reference proteome</keyword>
<dbReference type="Pfam" id="PF00010">
    <property type="entry name" value="HLH"/>
    <property type="match status" value="1"/>
</dbReference>
<feature type="compositionally biased region" description="Basic and acidic residues" evidence="5">
    <location>
        <begin position="1"/>
        <end position="11"/>
    </location>
</feature>
<dbReference type="PROSITE" id="PS50888">
    <property type="entry name" value="BHLH"/>
    <property type="match status" value="1"/>
</dbReference>
<dbReference type="CDD" id="cd00083">
    <property type="entry name" value="bHLH_SF"/>
    <property type="match status" value="1"/>
</dbReference>
<dbReference type="OrthoDB" id="690068at2759"/>
<keyword evidence="2" id="KW-0805">Transcription regulation</keyword>
<feature type="compositionally biased region" description="Basic and acidic residues" evidence="5">
    <location>
        <begin position="39"/>
        <end position="50"/>
    </location>
</feature>
<dbReference type="Gene3D" id="4.10.280.10">
    <property type="entry name" value="Helix-loop-helix DNA-binding domain"/>
    <property type="match status" value="1"/>
</dbReference>
<evidence type="ECO:0000313" key="7">
    <source>
        <dbReference type="EMBL" id="KAG2220274.1"/>
    </source>
</evidence>
<dbReference type="PANTHER" id="PTHR46117:SF3">
    <property type="entry name" value="FI24210P1"/>
    <property type="match status" value="1"/>
</dbReference>
<dbReference type="InterPro" id="IPR036638">
    <property type="entry name" value="HLH_DNA-bd_sf"/>
</dbReference>
<gene>
    <name evidence="7" type="ORF">INT45_009889</name>
</gene>
<dbReference type="SMART" id="SM00353">
    <property type="entry name" value="HLH"/>
    <property type="match status" value="1"/>
</dbReference>
<dbReference type="EMBL" id="JAEPRB010000146">
    <property type="protein sequence ID" value="KAG2220274.1"/>
    <property type="molecule type" value="Genomic_DNA"/>
</dbReference>
<accession>A0A8H7RYN0</accession>
<sequence length="141" mass="16170">MRNDGMNKRTTTDISNNATSRRKSSSCSSLSSTSSQHSLTEKRRRERINDKIQQLKEIIPTCNPYSEQQPIRGPSFHQPLHKLAILEAAIDYIQQMHQTLLNHSSDGDSHSIILTDPKVLNVIEHAHQCKQEQEQQEQQKN</sequence>
<feature type="domain" description="BHLH" evidence="6">
    <location>
        <begin position="32"/>
        <end position="96"/>
    </location>
</feature>
<evidence type="ECO:0000256" key="5">
    <source>
        <dbReference type="SAM" id="MobiDB-lite"/>
    </source>
</evidence>
<dbReference type="GO" id="GO:0046983">
    <property type="term" value="F:protein dimerization activity"/>
    <property type="evidence" value="ECO:0007669"/>
    <property type="project" value="InterPro"/>
</dbReference>
<dbReference type="GO" id="GO:0000981">
    <property type="term" value="F:DNA-binding transcription factor activity, RNA polymerase II-specific"/>
    <property type="evidence" value="ECO:0007669"/>
    <property type="project" value="TreeGrafter"/>
</dbReference>
<evidence type="ECO:0000313" key="8">
    <source>
        <dbReference type="Proteomes" id="UP000646827"/>
    </source>
</evidence>
<name>A0A8H7RYN0_9FUNG</name>
<dbReference type="Proteomes" id="UP000646827">
    <property type="component" value="Unassembled WGS sequence"/>
</dbReference>
<protein>
    <recommendedName>
        <fullName evidence="6">BHLH domain-containing protein</fullName>
    </recommendedName>
</protein>
<keyword evidence="3" id="KW-0804">Transcription</keyword>
<evidence type="ECO:0000259" key="6">
    <source>
        <dbReference type="PROSITE" id="PS50888"/>
    </source>
</evidence>
<dbReference type="GO" id="GO:0005634">
    <property type="term" value="C:nucleus"/>
    <property type="evidence" value="ECO:0007669"/>
    <property type="project" value="UniProtKB-SubCell"/>
</dbReference>
<proteinExistence type="predicted"/>
<dbReference type="InterPro" id="IPR011598">
    <property type="entry name" value="bHLH_dom"/>
</dbReference>
<dbReference type="GO" id="GO:0000978">
    <property type="term" value="F:RNA polymerase II cis-regulatory region sequence-specific DNA binding"/>
    <property type="evidence" value="ECO:0007669"/>
    <property type="project" value="TreeGrafter"/>
</dbReference>
<evidence type="ECO:0000256" key="4">
    <source>
        <dbReference type="ARBA" id="ARBA00023242"/>
    </source>
</evidence>
<dbReference type="SUPFAM" id="SSF47459">
    <property type="entry name" value="HLH, helix-loop-helix DNA-binding domain"/>
    <property type="match status" value="1"/>
</dbReference>
<evidence type="ECO:0000256" key="2">
    <source>
        <dbReference type="ARBA" id="ARBA00023015"/>
    </source>
</evidence>
<evidence type="ECO:0000256" key="3">
    <source>
        <dbReference type="ARBA" id="ARBA00023163"/>
    </source>
</evidence>
<organism evidence="7 8">
    <name type="scientific">Circinella minor</name>
    <dbReference type="NCBI Taxonomy" id="1195481"/>
    <lineage>
        <taxon>Eukaryota</taxon>
        <taxon>Fungi</taxon>
        <taxon>Fungi incertae sedis</taxon>
        <taxon>Mucoromycota</taxon>
        <taxon>Mucoromycotina</taxon>
        <taxon>Mucoromycetes</taxon>
        <taxon>Mucorales</taxon>
        <taxon>Lichtheimiaceae</taxon>
        <taxon>Circinella</taxon>
    </lineage>
</organism>
<feature type="compositionally biased region" description="Low complexity" evidence="5">
    <location>
        <begin position="25"/>
        <end position="38"/>
    </location>
</feature>
<dbReference type="PANTHER" id="PTHR46117">
    <property type="entry name" value="FI24210P1"/>
    <property type="match status" value="1"/>
</dbReference>
<reference evidence="7 8" key="1">
    <citation type="submission" date="2020-12" db="EMBL/GenBank/DDBJ databases">
        <title>Metabolic potential, ecology and presence of endohyphal bacteria is reflected in genomic diversity of Mucoromycotina.</title>
        <authorList>
            <person name="Muszewska A."/>
            <person name="Okrasinska A."/>
            <person name="Steczkiewicz K."/>
            <person name="Drgas O."/>
            <person name="Orlowska M."/>
            <person name="Perlinska-Lenart U."/>
            <person name="Aleksandrzak-Piekarczyk T."/>
            <person name="Szatraj K."/>
            <person name="Zielenkiewicz U."/>
            <person name="Pilsyk S."/>
            <person name="Malc E."/>
            <person name="Mieczkowski P."/>
            <person name="Kruszewska J.S."/>
            <person name="Biernat P."/>
            <person name="Pawlowska J."/>
        </authorList>
    </citation>
    <scope>NUCLEOTIDE SEQUENCE [LARGE SCALE GENOMIC DNA]</scope>
    <source>
        <strain evidence="7 8">CBS 142.35</strain>
    </source>
</reference>
<evidence type="ECO:0000256" key="1">
    <source>
        <dbReference type="ARBA" id="ARBA00004123"/>
    </source>
</evidence>
<feature type="region of interest" description="Disordered" evidence="5">
    <location>
        <begin position="1"/>
        <end position="50"/>
    </location>
</feature>
<comment type="caution">
    <text evidence="7">The sequence shown here is derived from an EMBL/GenBank/DDBJ whole genome shotgun (WGS) entry which is preliminary data.</text>
</comment>
<dbReference type="AlphaFoldDB" id="A0A8H7RYN0"/>